<feature type="compositionally biased region" description="Basic and acidic residues" evidence="1">
    <location>
        <begin position="322"/>
        <end position="331"/>
    </location>
</feature>
<feature type="domain" description="J" evidence="2">
    <location>
        <begin position="100"/>
        <end position="165"/>
    </location>
</feature>
<dbReference type="Gene3D" id="1.10.287.110">
    <property type="entry name" value="DnaJ domain"/>
    <property type="match status" value="1"/>
</dbReference>
<feature type="compositionally biased region" description="Basic and acidic residues" evidence="1">
    <location>
        <begin position="377"/>
        <end position="393"/>
    </location>
</feature>
<dbReference type="PANTHER" id="PTHR44825">
    <property type="match status" value="1"/>
</dbReference>
<proteinExistence type="predicted"/>
<evidence type="ECO:0000259" key="2">
    <source>
        <dbReference type="PROSITE" id="PS50076"/>
    </source>
</evidence>
<evidence type="ECO:0000256" key="1">
    <source>
        <dbReference type="SAM" id="MobiDB-lite"/>
    </source>
</evidence>
<feature type="compositionally biased region" description="Low complexity" evidence="1">
    <location>
        <begin position="364"/>
        <end position="376"/>
    </location>
</feature>
<feature type="compositionally biased region" description="Basic and acidic residues" evidence="1">
    <location>
        <begin position="348"/>
        <end position="360"/>
    </location>
</feature>
<feature type="region of interest" description="Disordered" evidence="1">
    <location>
        <begin position="17"/>
        <end position="80"/>
    </location>
</feature>
<feature type="compositionally biased region" description="Basic residues" evidence="1">
    <location>
        <begin position="394"/>
        <end position="407"/>
    </location>
</feature>
<dbReference type="Proteomes" id="UP000054845">
    <property type="component" value="Unassembled WGS sequence"/>
</dbReference>
<dbReference type="STRING" id="401625.A0A0P1BRF9"/>
<dbReference type="PANTHER" id="PTHR44825:SF1">
    <property type="entry name" value="DNAJ HOMOLOG SUBFAMILY C MEMBER 4"/>
    <property type="match status" value="1"/>
</dbReference>
<dbReference type="OrthoDB" id="259708at2759"/>
<dbReference type="SMART" id="SM00271">
    <property type="entry name" value="DnaJ"/>
    <property type="match status" value="1"/>
</dbReference>
<dbReference type="PROSITE" id="PS50076">
    <property type="entry name" value="DNAJ_2"/>
    <property type="match status" value="1"/>
</dbReference>
<evidence type="ECO:0000313" key="3">
    <source>
        <dbReference type="EMBL" id="CEH18742.1"/>
    </source>
</evidence>
<keyword evidence="4" id="KW-1185">Reference proteome</keyword>
<feature type="compositionally biased region" description="Pro residues" evidence="1">
    <location>
        <begin position="44"/>
        <end position="57"/>
    </location>
</feature>
<feature type="region of interest" description="Disordered" evidence="1">
    <location>
        <begin position="301"/>
        <end position="431"/>
    </location>
</feature>
<dbReference type="InterPro" id="IPR001623">
    <property type="entry name" value="DnaJ_domain"/>
</dbReference>
<dbReference type="PRINTS" id="PR00625">
    <property type="entry name" value="JDOMAIN"/>
</dbReference>
<sequence length="466" mass="50840">MFVASSLYNYARGSNAAGTAAVHSDHESTPAATRVKRHPKKTPAAPPNSLPTSPPPSYASVAAGHARAGGVTEQESGKPAWTPAELAKISVIDGIAEEEDLYKVLGIRKTAKQDEVRRGFLARSRVCHPDKLPSYPPCHAAFQRVALAYQTLSSPSARRMYDVSGRADYAQAMDASSHAAANGAGDETLNSVLYSVFCEFLEGDFEMIRVLVNAMNEGNPGLNLGEEAVDSIEGAFRRLRHVMLAGKRYLGVIRFELIRLYEIQHSLRQLSYFDLFGRLRLTLQLARVTLSIPMAIDTAMKTGEPGEDASGVGSQGQRTGRNRRDAGRPESNEFGSDEDSEDDESDVEEKLDGRSRRRNADQFGVVSSSDESGGSDADARRGSSQSQRREARQARRRERRKQRRARRARLESHNDEADQEPGMADGQLQRSGLLGPTAATLLGGVVKVLETSESWVPGASRQAQQD</sequence>
<organism evidence="3 4">
    <name type="scientific">Ceraceosorus bombacis</name>
    <dbReference type="NCBI Taxonomy" id="401625"/>
    <lineage>
        <taxon>Eukaryota</taxon>
        <taxon>Fungi</taxon>
        <taxon>Dikarya</taxon>
        <taxon>Basidiomycota</taxon>
        <taxon>Ustilaginomycotina</taxon>
        <taxon>Exobasidiomycetes</taxon>
        <taxon>Ceraceosorales</taxon>
        <taxon>Ceraceosoraceae</taxon>
        <taxon>Ceraceosorus</taxon>
    </lineage>
</organism>
<feature type="compositionally biased region" description="Acidic residues" evidence="1">
    <location>
        <begin position="335"/>
        <end position="347"/>
    </location>
</feature>
<accession>A0A0P1BRF9</accession>
<name>A0A0P1BRF9_9BASI</name>
<evidence type="ECO:0000313" key="4">
    <source>
        <dbReference type="Proteomes" id="UP000054845"/>
    </source>
</evidence>
<protein>
    <submittedName>
        <fullName evidence="3">Molecular chaperone (DnaJ superfamily)</fullName>
    </submittedName>
</protein>
<dbReference type="EMBL" id="CCYA01000276">
    <property type="protein sequence ID" value="CEH18742.1"/>
    <property type="molecule type" value="Genomic_DNA"/>
</dbReference>
<dbReference type="Pfam" id="PF00226">
    <property type="entry name" value="DnaJ"/>
    <property type="match status" value="1"/>
</dbReference>
<dbReference type="SUPFAM" id="SSF46565">
    <property type="entry name" value="Chaperone J-domain"/>
    <property type="match status" value="1"/>
</dbReference>
<dbReference type="AlphaFoldDB" id="A0A0P1BRF9"/>
<dbReference type="InterPro" id="IPR036869">
    <property type="entry name" value="J_dom_sf"/>
</dbReference>
<dbReference type="CDD" id="cd06257">
    <property type="entry name" value="DnaJ"/>
    <property type="match status" value="1"/>
</dbReference>
<reference evidence="3 4" key="1">
    <citation type="submission" date="2014-09" db="EMBL/GenBank/DDBJ databases">
        <authorList>
            <person name="Magalhaes I.L.F."/>
            <person name="Oliveira U."/>
            <person name="Santos F.R."/>
            <person name="Vidigal T.H.D.A."/>
            <person name="Brescovit A.D."/>
            <person name="Santos A.J."/>
        </authorList>
    </citation>
    <scope>NUCLEOTIDE SEQUENCE [LARGE SCALE GENOMIC DNA]</scope>
</reference>
<dbReference type="InterPro" id="IPR052763">
    <property type="entry name" value="DnaJ_C4"/>
</dbReference>